<dbReference type="OrthoDB" id="1861835at2759"/>
<dbReference type="AlphaFoldDB" id="A0A8B7CW12"/>
<dbReference type="PANTHER" id="PTHR31769">
    <property type="entry name" value="OS07G0462200 PROTEIN-RELATED"/>
    <property type="match status" value="1"/>
</dbReference>
<keyword evidence="4 7" id="KW-1133">Transmembrane helix</keyword>
<dbReference type="Proteomes" id="UP000228380">
    <property type="component" value="Unplaced"/>
</dbReference>
<dbReference type="InterPro" id="IPR052222">
    <property type="entry name" value="DESIGUAL"/>
</dbReference>
<dbReference type="Pfam" id="PF06749">
    <property type="entry name" value="DUF1218"/>
    <property type="match status" value="1"/>
</dbReference>
<comment type="subcellular location">
    <subcellularLocation>
        <location evidence="1">Endomembrane system</location>
        <topology evidence="1">Multi-pass membrane protein</topology>
    </subcellularLocation>
</comment>
<dbReference type="InterPro" id="IPR009606">
    <property type="entry name" value="DEAL/Modifying_wall_lignin1/2"/>
</dbReference>
<evidence type="ECO:0000256" key="6">
    <source>
        <dbReference type="ARBA" id="ARBA00029467"/>
    </source>
</evidence>
<evidence type="ECO:0000313" key="8">
    <source>
        <dbReference type="Proteomes" id="UP000228380"/>
    </source>
</evidence>
<keyword evidence="5 7" id="KW-0472">Membrane</keyword>
<feature type="transmembrane region" description="Helical" evidence="7">
    <location>
        <begin position="80"/>
        <end position="103"/>
    </location>
</feature>
<organism evidence="8 9">
    <name type="scientific">Phoenix dactylifera</name>
    <name type="common">Date palm</name>
    <dbReference type="NCBI Taxonomy" id="42345"/>
    <lineage>
        <taxon>Eukaryota</taxon>
        <taxon>Viridiplantae</taxon>
        <taxon>Streptophyta</taxon>
        <taxon>Embryophyta</taxon>
        <taxon>Tracheophyta</taxon>
        <taxon>Spermatophyta</taxon>
        <taxon>Magnoliopsida</taxon>
        <taxon>Liliopsida</taxon>
        <taxon>Arecaceae</taxon>
        <taxon>Coryphoideae</taxon>
        <taxon>Phoeniceae</taxon>
        <taxon>Phoenix</taxon>
    </lineage>
</organism>
<feature type="transmembrane region" description="Helical" evidence="7">
    <location>
        <begin position="140"/>
        <end position="162"/>
    </location>
</feature>
<evidence type="ECO:0000313" key="9">
    <source>
        <dbReference type="RefSeq" id="XP_008807758.2"/>
    </source>
</evidence>
<gene>
    <name evidence="9" type="primary">LOC103720022</name>
</gene>
<sequence length="224" mass="24196">MAMTLADLCHCHRIPRSSDVSIGLALFLVVLSVVCGLFTFVLCLAAEGSRTEATRYILSNWGHGSDASECIYDASGLRPLAFAVGAFLLLVVAMFAELAYMLVVITSPQPPTLVIPSPAPSTVMLTSTSRIRTLAGQARFLFLATWISFAIAEVLLMFGMAVESSHICQWTKPRSSCHVVRPGLFAAAGVLGFLTVLLGIALYRTQTWHQYAHRRPTPSAPPAQ</sequence>
<protein>
    <submittedName>
        <fullName evidence="9">Uncharacterized protein LOC103720022</fullName>
    </submittedName>
</protein>
<dbReference type="KEGG" id="pda:103720022"/>
<accession>A0A8B7CW12</accession>
<comment type="similarity">
    <text evidence="6">Belongs to the DESIGUAL family.</text>
</comment>
<keyword evidence="8" id="KW-1185">Reference proteome</keyword>
<reference evidence="9" key="1">
    <citation type="submission" date="2025-08" db="UniProtKB">
        <authorList>
            <consortium name="RefSeq"/>
        </authorList>
    </citation>
    <scope>IDENTIFICATION</scope>
    <source>
        <tissue evidence="9">Young leaves</tissue>
    </source>
</reference>
<feature type="transmembrane region" description="Helical" evidence="7">
    <location>
        <begin position="183"/>
        <end position="203"/>
    </location>
</feature>
<evidence type="ECO:0000256" key="7">
    <source>
        <dbReference type="SAM" id="Phobius"/>
    </source>
</evidence>
<dbReference type="GO" id="GO:0012505">
    <property type="term" value="C:endomembrane system"/>
    <property type="evidence" value="ECO:0007669"/>
    <property type="project" value="UniProtKB-SubCell"/>
</dbReference>
<evidence type="ECO:0000256" key="5">
    <source>
        <dbReference type="ARBA" id="ARBA00023136"/>
    </source>
</evidence>
<keyword evidence="2 7" id="KW-0812">Transmembrane</keyword>
<evidence type="ECO:0000256" key="1">
    <source>
        <dbReference type="ARBA" id="ARBA00004127"/>
    </source>
</evidence>
<dbReference type="RefSeq" id="XP_008807758.2">
    <property type="nucleotide sequence ID" value="XM_008809536.4"/>
</dbReference>
<name>A0A8B7CW12_PHODC</name>
<evidence type="ECO:0000256" key="2">
    <source>
        <dbReference type="ARBA" id="ARBA00022692"/>
    </source>
</evidence>
<evidence type="ECO:0000256" key="3">
    <source>
        <dbReference type="ARBA" id="ARBA00022729"/>
    </source>
</evidence>
<evidence type="ECO:0000256" key="4">
    <source>
        <dbReference type="ARBA" id="ARBA00022989"/>
    </source>
</evidence>
<keyword evidence="3" id="KW-0732">Signal</keyword>
<feature type="transmembrane region" description="Helical" evidence="7">
    <location>
        <begin position="20"/>
        <end position="46"/>
    </location>
</feature>
<proteinExistence type="inferred from homology"/>
<dbReference type="GeneID" id="103720022"/>